<dbReference type="Proteomes" id="UP000694569">
    <property type="component" value="Unplaced"/>
</dbReference>
<feature type="chain" id="PRO_5033985885" evidence="2">
    <location>
        <begin position="30"/>
        <end position="295"/>
    </location>
</feature>
<name>A0A8C5LUQ2_9ANUR</name>
<organism evidence="3 4">
    <name type="scientific">Leptobrachium leishanense</name>
    <name type="common">Leishan spiny toad</name>
    <dbReference type="NCBI Taxonomy" id="445787"/>
    <lineage>
        <taxon>Eukaryota</taxon>
        <taxon>Metazoa</taxon>
        <taxon>Chordata</taxon>
        <taxon>Craniata</taxon>
        <taxon>Vertebrata</taxon>
        <taxon>Euteleostomi</taxon>
        <taxon>Amphibia</taxon>
        <taxon>Batrachia</taxon>
        <taxon>Anura</taxon>
        <taxon>Pelobatoidea</taxon>
        <taxon>Megophryidae</taxon>
        <taxon>Leptobrachium</taxon>
    </lineage>
</organism>
<dbReference type="AlphaFoldDB" id="A0A8C5LUQ2"/>
<dbReference type="Ensembl" id="ENSLLET00000003683.1">
    <property type="protein sequence ID" value="ENSLLEP00000003518.1"/>
    <property type="gene ID" value="ENSLLEG00000002267.1"/>
</dbReference>
<evidence type="ECO:0000313" key="4">
    <source>
        <dbReference type="Proteomes" id="UP000694569"/>
    </source>
</evidence>
<sequence length="295" mass="33708">MFCNMSRNPLMWCKIAWKVLLNFFQEIFSVLTSSHATSSKKIAQCFSFSQNSRNAETEELRENIKIIQYTSTSSIEKIQNIEKQCDNLESDLTREKELWKAVYEELKKELEELKEQHHRYINEEKTLRTENKMEYIAVSDRNAVPLGDETDGLNRRIGALVKAVPYNHDDFPDCGTVDGPPTLTRCLSSSSFDSHAPSVSSLKTPKPCRVFAPRSPWELKIGSRVKVLLPSGKVGIGYVCHVEQLPMKVEFQVGVDLETTERQQQVYMVKGHHSSQGKEDLGVFVPFSKVLMAWE</sequence>
<evidence type="ECO:0000313" key="3">
    <source>
        <dbReference type="Ensembl" id="ENSLLEP00000003518.1"/>
    </source>
</evidence>
<dbReference type="InterPro" id="IPR036859">
    <property type="entry name" value="CAP-Gly_dom_sf"/>
</dbReference>
<reference evidence="3" key="1">
    <citation type="submission" date="2025-08" db="UniProtKB">
        <authorList>
            <consortium name="Ensembl"/>
        </authorList>
    </citation>
    <scope>IDENTIFICATION</scope>
</reference>
<feature type="coiled-coil region" evidence="1">
    <location>
        <begin position="71"/>
        <end position="130"/>
    </location>
</feature>
<dbReference type="SUPFAM" id="SSF74924">
    <property type="entry name" value="Cap-Gly domain"/>
    <property type="match status" value="1"/>
</dbReference>
<evidence type="ECO:0000256" key="1">
    <source>
        <dbReference type="SAM" id="Coils"/>
    </source>
</evidence>
<proteinExistence type="predicted"/>
<keyword evidence="1" id="KW-0175">Coiled coil</keyword>
<keyword evidence="4" id="KW-1185">Reference proteome</keyword>
<feature type="signal peptide" evidence="2">
    <location>
        <begin position="1"/>
        <end position="29"/>
    </location>
</feature>
<dbReference type="GeneTree" id="ENSGT01140000285882"/>
<dbReference type="OrthoDB" id="2130750at2759"/>
<reference evidence="3" key="2">
    <citation type="submission" date="2025-09" db="UniProtKB">
        <authorList>
            <consortium name="Ensembl"/>
        </authorList>
    </citation>
    <scope>IDENTIFICATION</scope>
</reference>
<accession>A0A8C5LUQ2</accession>
<protein>
    <submittedName>
        <fullName evidence="3">Uncharacterized protein</fullName>
    </submittedName>
</protein>
<evidence type="ECO:0000256" key="2">
    <source>
        <dbReference type="SAM" id="SignalP"/>
    </source>
</evidence>
<keyword evidence="2" id="KW-0732">Signal</keyword>